<dbReference type="STRING" id="1051890.A0A3N4M170"/>
<dbReference type="Pfam" id="PF11223">
    <property type="entry name" value="DUF3020"/>
    <property type="match status" value="1"/>
</dbReference>
<feature type="region of interest" description="Disordered" evidence="1">
    <location>
        <begin position="909"/>
        <end position="942"/>
    </location>
</feature>
<feature type="compositionally biased region" description="Low complexity" evidence="1">
    <location>
        <begin position="924"/>
        <end position="938"/>
    </location>
</feature>
<protein>
    <recommendedName>
        <fullName evidence="2">DUF3020 domain-containing protein</fullName>
    </recommendedName>
</protein>
<proteinExistence type="predicted"/>
<evidence type="ECO:0000256" key="1">
    <source>
        <dbReference type="SAM" id="MobiDB-lite"/>
    </source>
</evidence>
<dbReference type="EMBL" id="ML121531">
    <property type="protein sequence ID" value="RPB27668.1"/>
    <property type="molecule type" value="Genomic_DNA"/>
</dbReference>
<keyword evidence="4" id="KW-1185">Reference proteome</keyword>
<accession>A0A3N4M170</accession>
<sequence>MINEAMINQTMATEDLSALIAALENAENQLLFPTQESTPILASPEASQNPAKQETAQTSQQEVQAASKIQDMQVVQDDQGIQEVEVKISLAAEKQEIYDDPTAGDSPTVGLSAEDLAQTPRQLPETVGDPQNAPIDGVSLGNIDQTDIELLKDLDPSELKDLGLKDIELKNLQGDRWAEIVSSLQQTLVAENRFASNDNSQPHTTAHQNFQAAEVRIEVIKAVSRSAGGSSQQLSIAEAVQSITGPLGKERSEPQPEDAHASVTNFGDGQRQDYSAQVDWAMNGHAKEGTVFQQELQYSTDDGSLHFSALDEMDGAKLLEIQNAIQEFGGNGAFEQLLREINKDQPAPAVGTAETTPETFSTPNFDDRPVSVHSDIANVNVDLIPQEVVSVSIGRLLDTSNFNISSLSQATREQLMWLVNQLDQRQNPQDEYGDEGDEGDDDKKQARIREENRERKKRWRESNQDRNKDNDLRCRVTKRAAKLYGAADTDEKRKWMEAEFSKRKEKREAKERARYHDDRMSTSPCFGSYPQHHNHSGGTSATFSPSFQPLSNRYSSEVPTDFYGSAFRNRASSVAESTTSSINDGDGTDSNGALRHFLSEPETALNLLQNSELIELLSNNPKAMMFLQSIIECRKFESFSEGTTVGEPRIVNETLRERIDIENVASADTTGPGASPSLSEQHLPVQEITKPLIDISPYIDLSGEELEQKLATLDSDLAQKVLTELIYLQSGGEREAIPEAAGPSTTPIGAEMELDPDVQRILDTSRDHHHDAGLDLTLVNDKLINFFAEDFSFPSVGSDDVSHSNTDLSMIMDLGSESGDINAKLLQALQSVLNPPEEPVVSDPAVPPAPPSTPQTINYKKRVAPTSDKPSVPRKRHQSSPSKLLPELSHDAAQTIATFLQKSGWDLQKLTTTPAPPQAPPPRAYTTNPARRPTPTNTIASNPAYAQSNTYIMTSASPRPTIPKPPVYTSNNPISAAAAHAASFGNSAAMNQRLMPPPAYRPSNLGIGYGGFSPIPTTPKKKPDDRIVKAMGFPPMLAGIKKKAPL</sequence>
<feature type="region of interest" description="Disordered" evidence="1">
    <location>
        <begin position="41"/>
        <end position="64"/>
    </location>
</feature>
<dbReference type="AlphaFoldDB" id="A0A3N4M170"/>
<feature type="compositionally biased region" description="Basic and acidic residues" evidence="1">
    <location>
        <begin position="248"/>
        <end position="260"/>
    </location>
</feature>
<evidence type="ECO:0000259" key="2">
    <source>
        <dbReference type="Pfam" id="PF11223"/>
    </source>
</evidence>
<feature type="compositionally biased region" description="Polar residues" evidence="1">
    <location>
        <begin position="574"/>
        <end position="591"/>
    </location>
</feature>
<feature type="region of interest" description="Disordered" evidence="1">
    <location>
        <begin position="574"/>
        <end position="594"/>
    </location>
</feature>
<feature type="region of interest" description="Disordered" evidence="1">
    <location>
        <begin position="835"/>
        <end position="888"/>
    </location>
</feature>
<dbReference type="InParanoid" id="A0A3N4M170"/>
<feature type="compositionally biased region" description="Polar residues" evidence="1">
    <location>
        <begin position="353"/>
        <end position="364"/>
    </location>
</feature>
<organism evidence="3 4">
    <name type="scientific">Terfezia boudieri ATCC MYA-4762</name>
    <dbReference type="NCBI Taxonomy" id="1051890"/>
    <lineage>
        <taxon>Eukaryota</taxon>
        <taxon>Fungi</taxon>
        <taxon>Dikarya</taxon>
        <taxon>Ascomycota</taxon>
        <taxon>Pezizomycotina</taxon>
        <taxon>Pezizomycetes</taxon>
        <taxon>Pezizales</taxon>
        <taxon>Pezizaceae</taxon>
        <taxon>Terfezia</taxon>
    </lineage>
</organism>
<feature type="compositionally biased region" description="Basic and acidic residues" evidence="1">
    <location>
        <begin position="441"/>
        <end position="473"/>
    </location>
</feature>
<feature type="compositionally biased region" description="Pro residues" evidence="1">
    <location>
        <begin position="914"/>
        <end position="923"/>
    </location>
</feature>
<evidence type="ECO:0000313" key="3">
    <source>
        <dbReference type="EMBL" id="RPB27668.1"/>
    </source>
</evidence>
<evidence type="ECO:0000313" key="4">
    <source>
        <dbReference type="Proteomes" id="UP000267821"/>
    </source>
</evidence>
<name>A0A3N4M170_9PEZI</name>
<dbReference type="OrthoDB" id="5595797at2759"/>
<dbReference type="InterPro" id="IPR021386">
    <property type="entry name" value="SPP41_DUF3020"/>
</dbReference>
<reference evidence="3 4" key="1">
    <citation type="journal article" date="2018" name="Nat. Ecol. Evol.">
        <title>Pezizomycetes genomes reveal the molecular basis of ectomycorrhizal truffle lifestyle.</title>
        <authorList>
            <person name="Murat C."/>
            <person name="Payen T."/>
            <person name="Noel B."/>
            <person name="Kuo A."/>
            <person name="Morin E."/>
            <person name="Chen J."/>
            <person name="Kohler A."/>
            <person name="Krizsan K."/>
            <person name="Balestrini R."/>
            <person name="Da Silva C."/>
            <person name="Montanini B."/>
            <person name="Hainaut M."/>
            <person name="Levati E."/>
            <person name="Barry K.W."/>
            <person name="Belfiori B."/>
            <person name="Cichocki N."/>
            <person name="Clum A."/>
            <person name="Dockter R.B."/>
            <person name="Fauchery L."/>
            <person name="Guy J."/>
            <person name="Iotti M."/>
            <person name="Le Tacon F."/>
            <person name="Lindquist E.A."/>
            <person name="Lipzen A."/>
            <person name="Malagnac F."/>
            <person name="Mello A."/>
            <person name="Molinier V."/>
            <person name="Miyauchi S."/>
            <person name="Poulain J."/>
            <person name="Riccioni C."/>
            <person name="Rubini A."/>
            <person name="Sitrit Y."/>
            <person name="Splivallo R."/>
            <person name="Traeger S."/>
            <person name="Wang M."/>
            <person name="Zifcakova L."/>
            <person name="Wipf D."/>
            <person name="Zambonelli A."/>
            <person name="Paolocci F."/>
            <person name="Nowrousian M."/>
            <person name="Ottonello S."/>
            <person name="Baldrian P."/>
            <person name="Spatafora J.W."/>
            <person name="Henrissat B."/>
            <person name="Nagy L.G."/>
            <person name="Aury J.M."/>
            <person name="Wincker P."/>
            <person name="Grigoriev I.V."/>
            <person name="Bonfante P."/>
            <person name="Martin F.M."/>
        </authorList>
    </citation>
    <scope>NUCLEOTIDE SEQUENCE [LARGE SCALE GENOMIC DNA]</scope>
    <source>
        <strain evidence="3 4">ATCC MYA-4762</strain>
    </source>
</reference>
<feature type="region of interest" description="Disordered" evidence="1">
    <location>
        <begin position="425"/>
        <end position="473"/>
    </location>
</feature>
<dbReference type="Proteomes" id="UP000267821">
    <property type="component" value="Unassembled WGS sequence"/>
</dbReference>
<feature type="domain" description="DUF3020" evidence="2">
    <location>
        <begin position="452"/>
        <end position="500"/>
    </location>
</feature>
<feature type="compositionally biased region" description="Acidic residues" evidence="1">
    <location>
        <begin position="431"/>
        <end position="440"/>
    </location>
</feature>
<gene>
    <name evidence="3" type="ORF">L211DRAFT_564051</name>
</gene>
<feature type="region of interest" description="Disordered" evidence="1">
    <location>
        <begin position="246"/>
        <end position="270"/>
    </location>
</feature>
<feature type="region of interest" description="Disordered" evidence="1">
    <location>
        <begin position="347"/>
        <end position="367"/>
    </location>
</feature>